<evidence type="ECO:0000259" key="4">
    <source>
        <dbReference type="PROSITE" id="PS50041"/>
    </source>
</evidence>
<name>A0ABD1K709_9TELE</name>
<evidence type="ECO:0000256" key="1">
    <source>
        <dbReference type="ARBA" id="ARBA00022734"/>
    </source>
</evidence>
<dbReference type="InterPro" id="IPR016187">
    <property type="entry name" value="CTDL_fold"/>
</dbReference>
<dbReference type="CDD" id="cd03590">
    <property type="entry name" value="CLECT_DC-SIGN_like"/>
    <property type="match status" value="1"/>
</dbReference>
<dbReference type="InterPro" id="IPR050111">
    <property type="entry name" value="C-type_lectin/snaclec_domain"/>
</dbReference>
<sequence>MLKELQTKADDAASSLNALPHKLQPKAPQIQDPAHKDLSEVKSALTNLQASLTSLTSELHKTADQQNKRLTEMGNTINNINQPIKTSSSDSQPSTVLNTEQLESKITKLDNEVLDLSHSVNALSTDLHQSVNDQESMLNKLNTKTDHINASLNGLPSKVQETVDQHDLKLQKLETEVSNMSSILNTVSSDLQKTDKKLTSLNNMTSQILSNISQMIKDHPNLKCPDNWILHSSNCYLFSRDRLAWHAAKDSCVSRGATLLIVTKEEEWQFVTQYTMPTKHWVGLTDEHTGVWRWVDETPYEIDSSKWDADQPDNWTQHGLGGAEDCAQLIWNGKLNDDHCSRSFNYVCKKAASSA</sequence>
<keyword evidence="6" id="KW-1185">Reference proteome</keyword>
<dbReference type="PANTHER" id="PTHR22803">
    <property type="entry name" value="MANNOSE, PHOSPHOLIPASE, LECTIN RECEPTOR RELATED"/>
    <property type="match status" value="1"/>
</dbReference>
<dbReference type="InterPro" id="IPR016186">
    <property type="entry name" value="C-type_lectin-like/link_sf"/>
</dbReference>
<comment type="caution">
    <text evidence="5">The sequence shown here is derived from an EMBL/GenBank/DDBJ whole genome shotgun (WGS) entry which is preliminary data.</text>
</comment>
<gene>
    <name evidence="5" type="ORF">ACEWY4_009636</name>
</gene>
<dbReference type="InterPro" id="IPR001304">
    <property type="entry name" value="C-type_lectin-like"/>
</dbReference>
<dbReference type="EMBL" id="JBHFQA010000008">
    <property type="protein sequence ID" value="KAL2094917.1"/>
    <property type="molecule type" value="Genomic_DNA"/>
</dbReference>
<feature type="compositionally biased region" description="Basic and acidic residues" evidence="3">
    <location>
        <begin position="1"/>
        <end position="11"/>
    </location>
</feature>
<dbReference type="Gene3D" id="3.10.100.10">
    <property type="entry name" value="Mannose-Binding Protein A, subunit A"/>
    <property type="match status" value="1"/>
</dbReference>
<feature type="domain" description="C-type lectin" evidence="4">
    <location>
        <begin position="231"/>
        <end position="349"/>
    </location>
</feature>
<dbReference type="InterPro" id="IPR033989">
    <property type="entry name" value="CD209-like_CTLD"/>
</dbReference>
<keyword evidence="1" id="KW-0430">Lectin</keyword>
<reference evidence="5 6" key="1">
    <citation type="submission" date="2024-09" db="EMBL/GenBank/DDBJ databases">
        <title>A chromosome-level genome assembly of Gray's grenadier anchovy, Coilia grayii.</title>
        <authorList>
            <person name="Fu Z."/>
        </authorList>
    </citation>
    <scope>NUCLEOTIDE SEQUENCE [LARGE SCALE GENOMIC DNA]</scope>
    <source>
        <strain evidence="5">G4</strain>
        <tissue evidence="5">Muscle</tissue>
    </source>
</reference>
<dbReference type="GO" id="GO:0030246">
    <property type="term" value="F:carbohydrate binding"/>
    <property type="evidence" value="ECO:0007669"/>
    <property type="project" value="UniProtKB-KW"/>
</dbReference>
<dbReference type="Gene3D" id="1.10.287.1490">
    <property type="match status" value="1"/>
</dbReference>
<dbReference type="PROSITE" id="PS50041">
    <property type="entry name" value="C_TYPE_LECTIN_2"/>
    <property type="match status" value="1"/>
</dbReference>
<organism evidence="5 6">
    <name type="scientific">Coilia grayii</name>
    <name type="common">Gray's grenadier anchovy</name>
    <dbReference type="NCBI Taxonomy" id="363190"/>
    <lineage>
        <taxon>Eukaryota</taxon>
        <taxon>Metazoa</taxon>
        <taxon>Chordata</taxon>
        <taxon>Craniata</taxon>
        <taxon>Vertebrata</taxon>
        <taxon>Euteleostomi</taxon>
        <taxon>Actinopterygii</taxon>
        <taxon>Neopterygii</taxon>
        <taxon>Teleostei</taxon>
        <taxon>Clupei</taxon>
        <taxon>Clupeiformes</taxon>
        <taxon>Clupeoidei</taxon>
        <taxon>Engraulidae</taxon>
        <taxon>Coilinae</taxon>
        <taxon>Coilia</taxon>
    </lineage>
</organism>
<proteinExistence type="predicted"/>
<evidence type="ECO:0000256" key="3">
    <source>
        <dbReference type="SAM" id="MobiDB-lite"/>
    </source>
</evidence>
<feature type="region of interest" description="Disordered" evidence="3">
    <location>
        <begin position="1"/>
        <end position="32"/>
    </location>
</feature>
<dbReference type="InterPro" id="IPR018378">
    <property type="entry name" value="C-type_lectin_CS"/>
</dbReference>
<dbReference type="Pfam" id="PF00059">
    <property type="entry name" value="Lectin_C"/>
    <property type="match status" value="1"/>
</dbReference>
<dbReference type="PROSITE" id="PS00615">
    <property type="entry name" value="C_TYPE_LECTIN_1"/>
    <property type="match status" value="1"/>
</dbReference>
<dbReference type="SUPFAM" id="SSF56436">
    <property type="entry name" value="C-type lectin-like"/>
    <property type="match status" value="1"/>
</dbReference>
<evidence type="ECO:0000313" key="6">
    <source>
        <dbReference type="Proteomes" id="UP001591681"/>
    </source>
</evidence>
<evidence type="ECO:0000313" key="5">
    <source>
        <dbReference type="EMBL" id="KAL2094917.1"/>
    </source>
</evidence>
<dbReference type="Proteomes" id="UP001591681">
    <property type="component" value="Unassembled WGS sequence"/>
</dbReference>
<accession>A0ABD1K709</accession>
<evidence type="ECO:0000256" key="2">
    <source>
        <dbReference type="ARBA" id="ARBA00023157"/>
    </source>
</evidence>
<dbReference type="SMART" id="SM00034">
    <property type="entry name" value="CLECT"/>
    <property type="match status" value="1"/>
</dbReference>
<protein>
    <recommendedName>
        <fullName evidence="4">C-type lectin domain-containing protein</fullName>
    </recommendedName>
</protein>
<dbReference type="SUPFAM" id="SSF109775">
    <property type="entry name" value="Mannose-6-phosphate receptor binding protein 1 (Tip47), C-terminal domain"/>
    <property type="match status" value="1"/>
</dbReference>
<keyword evidence="2" id="KW-1015">Disulfide bond</keyword>
<dbReference type="AlphaFoldDB" id="A0ABD1K709"/>